<dbReference type="HAMAP" id="MF_01520">
    <property type="entry name" value="IspDF"/>
    <property type="match status" value="1"/>
</dbReference>
<comment type="caution">
    <text evidence="14">Lacks conserved residue(s) required for the propagation of feature annotation.</text>
</comment>
<feature type="domain" description="2-C-methyl-D-erythritol 2,4-cyclodiphosphate synthase" evidence="15">
    <location>
        <begin position="241"/>
        <end position="393"/>
    </location>
</feature>
<comment type="pathway">
    <text evidence="4 14">Isoprenoid biosynthesis; isopentenyl diphosphate biosynthesis via DXP pathway; isopentenyl diphosphate from 1-deoxy-D-xylulose 5-phosphate: step 4/6.</text>
</comment>
<evidence type="ECO:0000256" key="14">
    <source>
        <dbReference type="HAMAP-Rule" id="MF_01520"/>
    </source>
</evidence>
<feature type="site" description="Transition state stabilizer" evidence="14">
    <location>
        <position position="16"/>
    </location>
</feature>
<keyword evidence="10 14" id="KW-0479">Metal-binding</keyword>
<dbReference type="AlphaFoldDB" id="A0A0H2MKR6"/>
<feature type="region of interest" description="2-C-methyl-D-erythritol 2,4-cyclodiphosphate synthase" evidence="14">
    <location>
        <begin position="241"/>
        <end position="399"/>
    </location>
</feature>
<dbReference type="RefSeq" id="WP_047763426.1">
    <property type="nucleotide sequence ID" value="NZ_LAQL01000004.1"/>
</dbReference>
<comment type="similarity">
    <text evidence="14">In the N-terminal section; belongs to the IspD/TarI cytidylyltransferase family. IspD subfamily.</text>
</comment>
<feature type="binding site" evidence="14">
    <location>
        <begin position="295"/>
        <end position="297"/>
    </location>
    <ligand>
        <name>4-CDP-2-C-methyl-D-erythritol 2-phosphate</name>
        <dbReference type="ChEBI" id="CHEBI:57919"/>
    </ligand>
</feature>
<feature type="binding site" evidence="14">
    <location>
        <begin position="273"/>
        <end position="274"/>
    </location>
    <ligand>
        <name>4-CDP-2-C-methyl-D-erythritol 2-phosphate</name>
        <dbReference type="ChEBI" id="CHEBI:57919"/>
    </ligand>
</feature>
<dbReference type="HAMAP" id="MF_00107">
    <property type="entry name" value="IspF"/>
    <property type="match status" value="1"/>
</dbReference>
<evidence type="ECO:0000256" key="2">
    <source>
        <dbReference type="ARBA" id="ARBA00001282"/>
    </source>
</evidence>
<evidence type="ECO:0000256" key="8">
    <source>
        <dbReference type="ARBA" id="ARBA00022679"/>
    </source>
</evidence>
<comment type="similarity">
    <text evidence="7">Belongs to the IspD/TarI cytidylyltransferase family. IspD subfamily.</text>
</comment>
<dbReference type="InterPro" id="IPR029044">
    <property type="entry name" value="Nucleotide-diphossugar_trans"/>
</dbReference>
<comment type="caution">
    <text evidence="16">The sequence shown here is derived from an EMBL/GenBank/DDBJ whole genome shotgun (WGS) entry which is preliminary data.</text>
</comment>
<feature type="binding site" evidence="14">
    <location>
        <position position="378"/>
    </location>
    <ligand>
        <name>4-CDP-2-C-methyl-D-erythritol 2-phosphate</name>
        <dbReference type="ChEBI" id="CHEBI:57919"/>
    </ligand>
</feature>
<dbReference type="InterPro" id="IPR001228">
    <property type="entry name" value="IspD"/>
</dbReference>
<dbReference type="CDD" id="cd00554">
    <property type="entry name" value="MECDP_synthase"/>
    <property type="match status" value="1"/>
</dbReference>
<keyword evidence="13 14" id="KW-0511">Multifunctional enzyme</keyword>
<proteinExistence type="inferred from homology"/>
<dbReference type="NCBIfam" id="TIGR00151">
    <property type="entry name" value="ispF"/>
    <property type="match status" value="1"/>
</dbReference>
<feature type="region of interest" description="2-C-methyl-D-erythritol 4-phosphate cytidylyltransferase" evidence="14">
    <location>
        <begin position="1"/>
        <end position="240"/>
    </location>
</feature>
<evidence type="ECO:0000256" key="5">
    <source>
        <dbReference type="ARBA" id="ARBA00004787"/>
    </source>
</evidence>
<evidence type="ECO:0000256" key="12">
    <source>
        <dbReference type="ARBA" id="ARBA00023239"/>
    </source>
</evidence>
<evidence type="ECO:0000256" key="11">
    <source>
        <dbReference type="ARBA" id="ARBA00023229"/>
    </source>
</evidence>
<evidence type="ECO:0000256" key="10">
    <source>
        <dbReference type="ARBA" id="ARBA00022723"/>
    </source>
</evidence>
<protein>
    <recommendedName>
        <fullName evidence="14">Bifunctional enzyme IspD/IspF</fullName>
    </recommendedName>
    <domain>
        <recommendedName>
            <fullName evidence="14">2-C-methyl-D-erythritol 4-phosphate cytidylyltransferase</fullName>
            <ecNumber evidence="14">2.7.7.60</ecNumber>
        </recommendedName>
        <alternativeName>
            <fullName evidence="14">4-diphosphocytidyl-2C-methyl-D-erythritol synthase</fullName>
        </alternativeName>
        <alternativeName>
            <fullName evidence="14">MEP cytidylyltransferase</fullName>
            <shortName evidence="14">MCT</shortName>
        </alternativeName>
    </domain>
    <domain>
        <recommendedName>
            <fullName evidence="14">2-C-methyl-D-erythritol 2,4-cyclodiphosphate synthase</fullName>
            <shortName evidence="14">MECDP-synthase</shortName>
            <shortName evidence="14">MECPP-synthase</shortName>
            <shortName evidence="14">MECPS</shortName>
            <ecNumber evidence="14">4.6.1.12</ecNumber>
        </recommendedName>
    </domain>
</protein>
<feature type="site" description="Positions MEP for the nucleophilic attack" evidence="14">
    <location>
        <position position="208"/>
    </location>
</feature>
<dbReference type="InterPro" id="IPR020555">
    <property type="entry name" value="MECDP_synthase_CS"/>
</dbReference>
<feature type="binding site" evidence="14">
    <location>
        <begin position="247"/>
        <end position="249"/>
    </location>
    <ligand>
        <name>4-CDP-2-C-methyl-D-erythritol 2-phosphate</name>
        <dbReference type="ChEBI" id="CHEBI:57919"/>
    </ligand>
</feature>
<keyword evidence="12 14" id="KW-0456">Lyase</keyword>
<dbReference type="InterPro" id="IPR026596">
    <property type="entry name" value="IspD/F"/>
</dbReference>
<dbReference type="GO" id="GO:0019288">
    <property type="term" value="P:isopentenyl diphosphate biosynthetic process, methylerythritol 4-phosphate pathway"/>
    <property type="evidence" value="ECO:0007669"/>
    <property type="project" value="UniProtKB-UniRule"/>
</dbReference>
<evidence type="ECO:0000313" key="17">
    <source>
        <dbReference type="Proteomes" id="UP000035444"/>
    </source>
</evidence>
<dbReference type="EC" id="4.6.1.12" evidence="14"/>
<comment type="similarity">
    <text evidence="6">Belongs to the IspF family.</text>
</comment>
<feature type="site" description="Transition state stabilizer" evidence="14">
    <location>
        <position position="273"/>
    </location>
</feature>
<dbReference type="SUPFAM" id="SSF69765">
    <property type="entry name" value="IpsF-like"/>
    <property type="match status" value="1"/>
</dbReference>
<evidence type="ECO:0000259" key="15">
    <source>
        <dbReference type="Pfam" id="PF02542"/>
    </source>
</evidence>
<dbReference type="GO" id="GO:0008685">
    <property type="term" value="F:2-C-methyl-D-erythritol 2,4-cyclodiphosphate synthase activity"/>
    <property type="evidence" value="ECO:0007669"/>
    <property type="project" value="UniProtKB-UniRule"/>
</dbReference>
<name>A0A0H2MKR6_9PROT</name>
<feature type="binding site" evidence="14">
    <location>
        <begin position="371"/>
        <end position="374"/>
    </location>
    <ligand>
        <name>4-CDP-2-C-methyl-D-erythritol 2-phosphate</name>
        <dbReference type="ChEBI" id="CHEBI:57919"/>
    </ligand>
</feature>
<keyword evidence="9 14" id="KW-0548">Nucleotidyltransferase</keyword>
<feature type="binding site" evidence="14">
    <location>
        <position position="381"/>
    </location>
    <ligand>
        <name>4-CDP-2-C-methyl-D-erythritol 2-phosphate</name>
        <dbReference type="ChEBI" id="CHEBI:57919"/>
    </ligand>
</feature>
<dbReference type="GO" id="GO:0046872">
    <property type="term" value="F:metal ion binding"/>
    <property type="evidence" value="ECO:0007669"/>
    <property type="project" value="UniProtKB-KW"/>
</dbReference>
<feature type="site" description="Positions MEP for the nucleophilic attack" evidence="14">
    <location>
        <position position="153"/>
    </location>
</feature>
<dbReference type="FunFam" id="3.90.550.10:FF:000003">
    <property type="entry name" value="2-C-methyl-D-erythritol 4-phosphate cytidylyltransferase"/>
    <property type="match status" value="1"/>
</dbReference>
<dbReference type="InterPro" id="IPR003526">
    <property type="entry name" value="MECDP_synthase"/>
</dbReference>
<gene>
    <name evidence="14 16" type="primary">ispDF</name>
    <name evidence="16" type="ORF">WH96_06790</name>
</gene>
<comment type="cofactor">
    <cofactor evidence="3 14">
        <name>a divalent metal cation</name>
        <dbReference type="ChEBI" id="CHEBI:60240"/>
    </cofactor>
</comment>
<evidence type="ECO:0000313" key="16">
    <source>
        <dbReference type="EMBL" id="KLN61347.1"/>
    </source>
</evidence>
<dbReference type="Pfam" id="PF01128">
    <property type="entry name" value="IspD"/>
    <property type="match status" value="1"/>
</dbReference>
<dbReference type="STRING" id="1489064.WH96_06790"/>
<dbReference type="GO" id="GO:0050518">
    <property type="term" value="F:2-C-methyl-D-erythritol 4-phosphate cytidylyltransferase activity"/>
    <property type="evidence" value="ECO:0007669"/>
    <property type="project" value="UniProtKB-UniRule"/>
</dbReference>
<dbReference type="SUPFAM" id="SSF53448">
    <property type="entry name" value="Nucleotide-diphospho-sugar transferases"/>
    <property type="match status" value="1"/>
</dbReference>
<keyword evidence="11 14" id="KW-0414">Isoprene biosynthesis</keyword>
<evidence type="ECO:0000256" key="7">
    <source>
        <dbReference type="ARBA" id="ARBA00009789"/>
    </source>
</evidence>
<evidence type="ECO:0000256" key="1">
    <source>
        <dbReference type="ARBA" id="ARBA00000200"/>
    </source>
</evidence>
<dbReference type="Pfam" id="PF02542">
    <property type="entry name" value="YgbB"/>
    <property type="match status" value="1"/>
</dbReference>
<dbReference type="InterPro" id="IPR018294">
    <property type="entry name" value="ISPD_synthase_CS"/>
</dbReference>
<dbReference type="PATRIC" id="fig|1489064.4.peg.2617"/>
<keyword evidence="17" id="KW-1185">Reference proteome</keyword>
<keyword evidence="8 14" id="KW-0808">Transferase</keyword>
<dbReference type="UniPathway" id="UPA00056">
    <property type="reaction ID" value="UER00093"/>
</dbReference>
<feature type="binding site" evidence="14">
    <location>
        <position position="247"/>
    </location>
    <ligand>
        <name>a divalent metal cation</name>
        <dbReference type="ChEBI" id="CHEBI:60240"/>
    </ligand>
</feature>
<dbReference type="HAMAP" id="MF_00108">
    <property type="entry name" value="IspD"/>
    <property type="match status" value="1"/>
</dbReference>
<evidence type="ECO:0000256" key="3">
    <source>
        <dbReference type="ARBA" id="ARBA00001968"/>
    </source>
</evidence>
<feature type="site" description="Transition state stabilizer" evidence="14">
    <location>
        <position position="23"/>
    </location>
</feature>
<dbReference type="InterPro" id="IPR036571">
    <property type="entry name" value="MECDP_synthase_sf"/>
</dbReference>
<evidence type="ECO:0000256" key="9">
    <source>
        <dbReference type="ARBA" id="ARBA00022695"/>
    </source>
</evidence>
<comment type="similarity">
    <text evidence="14">In the C-terminal section; belongs to the IspF family.</text>
</comment>
<reference evidence="16 17" key="1">
    <citation type="submission" date="2015-03" db="EMBL/GenBank/DDBJ databases">
        <title>Genome Sequence of Kiloniella spongiae MEBiC09566, isolated from a marine sponge.</title>
        <authorList>
            <person name="Shao Z."/>
            <person name="Wang L."/>
            <person name="Li X."/>
        </authorList>
    </citation>
    <scope>NUCLEOTIDE SEQUENCE [LARGE SCALE GENOMIC DNA]</scope>
    <source>
        <strain evidence="16 17">MEBiC09566</strain>
    </source>
</reference>
<dbReference type="CDD" id="cd02516">
    <property type="entry name" value="CDP-ME_synthetase"/>
    <property type="match status" value="1"/>
</dbReference>
<feature type="site" description="Transition state stabilizer" evidence="14">
    <location>
        <position position="372"/>
    </location>
</feature>
<dbReference type="InterPro" id="IPR034683">
    <property type="entry name" value="IspD/TarI"/>
</dbReference>
<comment type="catalytic activity">
    <reaction evidence="1 14">
        <text>4-CDP-2-C-methyl-D-erythritol 2-phosphate = 2-C-methyl-D-erythritol 2,4-cyclic diphosphate + CMP</text>
        <dbReference type="Rhea" id="RHEA:23864"/>
        <dbReference type="ChEBI" id="CHEBI:57919"/>
        <dbReference type="ChEBI" id="CHEBI:58483"/>
        <dbReference type="ChEBI" id="CHEBI:60377"/>
        <dbReference type="EC" id="4.6.1.12"/>
    </reaction>
</comment>
<comment type="function">
    <text evidence="14">Bifunctional enzyme that catalyzes the formation of 4-diphosphocytidyl-2-C-methyl-D-erythritol from CTP and 2-C-methyl-D-erythritol 4-phosphate (MEP) (IspD), and catalyzes the conversion of 4-diphosphocytidyl-2-C-methyl-D-erythritol 2-phosphate (CDP-ME2P) to 2-C-methyl-D-erythritol 2,4-cyclodiphosphate (ME-CPP) with a corresponding release of cytidine 5-monophosphate (CMP) (IspF).</text>
</comment>
<feature type="binding site" evidence="14">
    <location>
        <position position="281"/>
    </location>
    <ligand>
        <name>a divalent metal cation</name>
        <dbReference type="ChEBI" id="CHEBI:60240"/>
    </ligand>
</feature>
<accession>A0A0H2MKR6</accession>
<dbReference type="GO" id="GO:0016114">
    <property type="term" value="P:terpenoid biosynthetic process"/>
    <property type="evidence" value="ECO:0007669"/>
    <property type="project" value="InterPro"/>
</dbReference>
<dbReference type="Gene3D" id="3.30.1330.50">
    <property type="entry name" value="2-C-methyl-D-erythritol 2,4-cyclodiphosphate synthase"/>
    <property type="match status" value="1"/>
</dbReference>
<comment type="catalytic activity">
    <reaction evidence="2 14">
        <text>2-C-methyl-D-erythritol 4-phosphate + CTP + H(+) = 4-CDP-2-C-methyl-D-erythritol + diphosphate</text>
        <dbReference type="Rhea" id="RHEA:13429"/>
        <dbReference type="ChEBI" id="CHEBI:15378"/>
        <dbReference type="ChEBI" id="CHEBI:33019"/>
        <dbReference type="ChEBI" id="CHEBI:37563"/>
        <dbReference type="ChEBI" id="CHEBI:57823"/>
        <dbReference type="ChEBI" id="CHEBI:58262"/>
        <dbReference type="EC" id="2.7.7.60"/>
    </reaction>
</comment>
<evidence type="ECO:0000256" key="13">
    <source>
        <dbReference type="ARBA" id="ARBA00023268"/>
    </source>
</evidence>
<sequence>MSGTWAIIVAAGRGSRIGADLPKQYLKLGDSSILALTLDNFLQHSNIDGVLVVTHPDDEELFKRECSEFADKVHITFGGATRQESVLNGLQALESMRPDVVLVHDAARPFTNHDVITKLIHAGNSGKAAIAAFPVVDSLKQVSNNIILKNVDRNGLWHAQTPQAFPFDVIRDAHFAIEDLSNYTDDAAVAEASGHQISIVTSGKENFKITTPEDLVQATMTINNRQTKEYKMAKEHQMESRTGFGYDVHCFEEGDHVTLCGVDIPHIKKLKGHSDADVGLHALTDAILGALCEGDIGTHFPPSDPQWKGALSDQFLVFARDRVLARQGKIIHVDVTLVCEKPKIGPNRELMVTKMAEILDINPNRVSIKATTSEKLGFTGREEGIAAQAVATIQLPSAD</sequence>
<dbReference type="PROSITE" id="PS01295">
    <property type="entry name" value="ISPD"/>
    <property type="match status" value="1"/>
</dbReference>
<evidence type="ECO:0000256" key="6">
    <source>
        <dbReference type="ARBA" id="ARBA00008480"/>
    </source>
</evidence>
<dbReference type="NCBIfam" id="NF006899">
    <property type="entry name" value="PRK09382.1"/>
    <property type="match status" value="1"/>
</dbReference>
<dbReference type="EC" id="2.7.7.60" evidence="14"/>
<evidence type="ECO:0000256" key="4">
    <source>
        <dbReference type="ARBA" id="ARBA00004709"/>
    </source>
</evidence>
<comment type="pathway">
    <text evidence="5 14">Isoprenoid biosynthesis; isopentenyl diphosphate biosynthesis via DXP pathway; isopentenyl diphosphate from 1-deoxy-D-xylulose 5-phosphate: step 2/6.</text>
</comment>
<dbReference type="PROSITE" id="PS01350">
    <property type="entry name" value="ISPF"/>
    <property type="match status" value="1"/>
</dbReference>
<dbReference type="PANTHER" id="PTHR43181:SF1">
    <property type="entry name" value="2-C-METHYL-D-ERYTHRITOL 2,4-CYCLODIPHOSPHATE SYNTHASE, CHLOROPLASTIC"/>
    <property type="match status" value="1"/>
</dbReference>
<dbReference type="EMBL" id="LAQL01000004">
    <property type="protein sequence ID" value="KLN61347.1"/>
    <property type="molecule type" value="Genomic_DNA"/>
</dbReference>
<feature type="binding site" evidence="14">
    <location>
        <position position="249"/>
    </location>
    <ligand>
        <name>a divalent metal cation</name>
        <dbReference type="ChEBI" id="CHEBI:60240"/>
    </ligand>
</feature>
<dbReference type="PANTHER" id="PTHR43181">
    <property type="entry name" value="2-C-METHYL-D-ERYTHRITOL 2,4-CYCLODIPHOSPHATE SYNTHASE, CHLOROPLASTIC"/>
    <property type="match status" value="1"/>
</dbReference>
<organism evidence="16 17">
    <name type="scientific">Kiloniella spongiae</name>
    <dbReference type="NCBI Taxonomy" id="1489064"/>
    <lineage>
        <taxon>Bacteria</taxon>
        <taxon>Pseudomonadati</taxon>
        <taxon>Pseudomonadota</taxon>
        <taxon>Alphaproteobacteria</taxon>
        <taxon>Rhodospirillales</taxon>
        <taxon>Kiloniellaceae</taxon>
        <taxon>Kiloniella</taxon>
    </lineage>
</organism>
<dbReference type="NCBIfam" id="TIGR00453">
    <property type="entry name" value="ispD"/>
    <property type="match status" value="1"/>
</dbReference>
<dbReference type="Gene3D" id="3.90.550.10">
    <property type="entry name" value="Spore Coat Polysaccharide Biosynthesis Protein SpsA, Chain A"/>
    <property type="match status" value="1"/>
</dbReference>
<dbReference type="OrthoDB" id="9804336at2"/>
<dbReference type="Proteomes" id="UP000035444">
    <property type="component" value="Unassembled WGS sequence"/>
</dbReference>